<gene>
    <name evidence="1" type="ORF">GCM10010361_14230</name>
</gene>
<evidence type="ECO:0000313" key="2">
    <source>
        <dbReference type="Proteomes" id="UP001500909"/>
    </source>
</evidence>
<organism evidence="1 2">
    <name type="scientific">Streptomyces olivaceiscleroticus</name>
    <dbReference type="NCBI Taxonomy" id="68245"/>
    <lineage>
        <taxon>Bacteria</taxon>
        <taxon>Bacillati</taxon>
        <taxon>Actinomycetota</taxon>
        <taxon>Actinomycetes</taxon>
        <taxon>Kitasatosporales</taxon>
        <taxon>Streptomycetaceae</taxon>
        <taxon>Streptomyces</taxon>
    </lineage>
</organism>
<dbReference type="EMBL" id="BAAABY010000009">
    <property type="protein sequence ID" value="GAA0451296.1"/>
    <property type="molecule type" value="Genomic_DNA"/>
</dbReference>
<evidence type="ECO:0000313" key="1">
    <source>
        <dbReference type="EMBL" id="GAA0451296.1"/>
    </source>
</evidence>
<reference evidence="1 2" key="1">
    <citation type="journal article" date="2019" name="Int. J. Syst. Evol. Microbiol.">
        <title>The Global Catalogue of Microorganisms (GCM) 10K type strain sequencing project: providing services to taxonomists for standard genome sequencing and annotation.</title>
        <authorList>
            <consortium name="The Broad Institute Genomics Platform"/>
            <consortium name="The Broad Institute Genome Sequencing Center for Infectious Disease"/>
            <person name="Wu L."/>
            <person name="Ma J."/>
        </authorList>
    </citation>
    <scope>NUCLEOTIDE SEQUENCE [LARGE SCALE GENOMIC DNA]</scope>
    <source>
        <strain evidence="1 2">JCM 4805</strain>
    </source>
</reference>
<sequence>MLALDDPALGDLSDERAQLIIRMLSEHVYGERSVADALQTAGLVPGDYPLSTARLTWTTAVPDAVQRGMLGILIQGVIASNAAFGTELERRLCRLVAPPAGRAGWYHNDDPYSCAFVGLRSARALMDRQELRNGLRDLVRGEYYVLVVYGAPRSGKSHTWVLVDHLRNTAKLAGTNRFARVTTHAWSGQVTGEDLAHSLAAKLGLDIALAPSTELDDTRVRKFLDQFVGRYPHGDGITRWIVLDGLDRPGVQDGARDLAKRLIRLVEERELQQTRLIVTGLDPLGLQIGYAVRKEEIPVIGRALVSSLLKDVVAPHFGRTVTDAELEECLREVLGPGPEERDLGEIEQAVVQLVRTRWVQEDGHGQ</sequence>
<comment type="caution">
    <text evidence="1">The sequence shown here is derived from an EMBL/GenBank/DDBJ whole genome shotgun (WGS) entry which is preliminary data.</text>
</comment>
<accession>A0ABN0ZKT5</accession>
<dbReference type="RefSeq" id="WP_346093851.1">
    <property type="nucleotide sequence ID" value="NZ_BAAABY010000009.1"/>
</dbReference>
<evidence type="ECO:0008006" key="3">
    <source>
        <dbReference type="Google" id="ProtNLM"/>
    </source>
</evidence>
<proteinExistence type="predicted"/>
<protein>
    <recommendedName>
        <fullName evidence="3">ATP-binding protein</fullName>
    </recommendedName>
</protein>
<dbReference type="Proteomes" id="UP001500909">
    <property type="component" value="Unassembled WGS sequence"/>
</dbReference>
<name>A0ABN0ZKT5_9ACTN</name>
<keyword evidence="2" id="KW-1185">Reference proteome</keyword>